<evidence type="ECO:0000256" key="1">
    <source>
        <dbReference type="SAM" id="MobiDB-lite"/>
    </source>
</evidence>
<feature type="compositionally biased region" description="Basic and acidic residues" evidence="1">
    <location>
        <begin position="283"/>
        <end position="306"/>
    </location>
</feature>
<protein>
    <submittedName>
        <fullName evidence="3">Uncharacterized protein</fullName>
    </submittedName>
</protein>
<reference evidence="3" key="1">
    <citation type="submission" date="2022-07" db="EMBL/GenBank/DDBJ databases">
        <title>Genome Sequence of Agrocybe chaxingu.</title>
        <authorList>
            <person name="Buettner E."/>
        </authorList>
    </citation>
    <scope>NUCLEOTIDE SEQUENCE</scope>
    <source>
        <strain evidence="3">MP-N11</strain>
    </source>
</reference>
<name>A0A9W8MSB6_9AGAR</name>
<dbReference type="EMBL" id="JANKHO010000754">
    <property type="protein sequence ID" value="KAJ3506554.1"/>
    <property type="molecule type" value="Genomic_DNA"/>
</dbReference>
<feature type="compositionally biased region" description="Basic and acidic residues" evidence="1">
    <location>
        <begin position="324"/>
        <end position="336"/>
    </location>
</feature>
<accession>A0A9W8MSB6</accession>
<evidence type="ECO:0000313" key="4">
    <source>
        <dbReference type="Proteomes" id="UP001148786"/>
    </source>
</evidence>
<sequence length="488" mass="52771">MSSHHSSDTSNQSPPFGSPKTVQKKVDHLYEITDDIYATTDGLSKGYCEVVDMVKGGESVSAARHQELKKALGTTNDSLSKLSSEFSTSLESVSEESRATNIRLEKALKNCVRDTETHLSGIISTSQDQTTETLAAHLSQHLVPFSRNVLERLDRLDIAVNANTAANTAHSLALAHIDTNVTEIRAVGQETLEEIRQARVSECLPGRRAVAKTSPTLLDEIGTTGSKIQNMPTSNTPTYSNNNLPFGDNAVNGPEFSFSIAESLDGGGTDAVNADTLLEDEESVGKEGKHPHMAGRKDSRSDDRKPPPIVTATPNPTWSLSSRKYTDRRERQEHESGPAMYPSSPSTFANLEGGADASNFLEHNVSPHFTHIGPITAEVETKPGPCPTPISKTTQKSESLARQDDTLPFLSSNSVIRTHPAKPFSSMLRRERCASLVLVGVSVLIVMISAWYYSLMASSEFLLPPVFSLGDGFAVADIVLTSPDGDQH</sequence>
<dbReference type="Proteomes" id="UP001148786">
    <property type="component" value="Unassembled WGS sequence"/>
</dbReference>
<feature type="region of interest" description="Disordered" evidence="1">
    <location>
        <begin position="1"/>
        <end position="21"/>
    </location>
</feature>
<organism evidence="3 4">
    <name type="scientific">Agrocybe chaxingu</name>
    <dbReference type="NCBI Taxonomy" id="84603"/>
    <lineage>
        <taxon>Eukaryota</taxon>
        <taxon>Fungi</taxon>
        <taxon>Dikarya</taxon>
        <taxon>Basidiomycota</taxon>
        <taxon>Agaricomycotina</taxon>
        <taxon>Agaricomycetes</taxon>
        <taxon>Agaricomycetidae</taxon>
        <taxon>Agaricales</taxon>
        <taxon>Agaricineae</taxon>
        <taxon>Strophariaceae</taxon>
        <taxon>Agrocybe</taxon>
    </lineage>
</organism>
<keyword evidence="4" id="KW-1185">Reference proteome</keyword>
<feature type="transmembrane region" description="Helical" evidence="2">
    <location>
        <begin position="433"/>
        <end position="453"/>
    </location>
</feature>
<keyword evidence="2" id="KW-0812">Transmembrane</keyword>
<gene>
    <name evidence="3" type="ORF">NLJ89_g6806</name>
</gene>
<keyword evidence="2" id="KW-0472">Membrane</keyword>
<proteinExistence type="predicted"/>
<evidence type="ECO:0000256" key="2">
    <source>
        <dbReference type="SAM" id="Phobius"/>
    </source>
</evidence>
<evidence type="ECO:0000313" key="3">
    <source>
        <dbReference type="EMBL" id="KAJ3506554.1"/>
    </source>
</evidence>
<feature type="region of interest" description="Disordered" evidence="1">
    <location>
        <begin position="281"/>
        <end position="353"/>
    </location>
</feature>
<dbReference type="AlphaFoldDB" id="A0A9W8MSB6"/>
<comment type="caution">
    <text evidence="3">The sequence shown here is derived from an EMBL/GenBank/DDBJ whole genome shotgun (WGS) entry which is preliminary data.</text>
</comment>
<feature type="compositionally biased region" description="Polar residues" evidence="1">
    <location>
        <begin position="312"/>
        <end position="323"/>
    </location>
</feature>
<keyword evidence="2" id="KW-1133">Transmembrane helix</keyword>